<evidence type="ECO:0000313" key="1">
    <source>
        <dbReference type="EMBL" id="KAF9495082.1"/>
    </source>
</evidence>
<organism evidence="1 2">
    <name type="scientific">Pleurotus eryngii</name>
    <name type="common">Boletus of the steppes</name>
    <dbReference type="NCBI Taxonomy" id="5323"/>
    <lineage>
        <taxon>Eukaryota</taxon>
        <taxon>Fungi</taxon>
        <taxon>Dikarya</taxon>
        <taxon>Basidiomycota</taxon>
        <taxon>Agaricomycotina</taxon>
        <taxon>Agaricomycetes</taxon>
        <taxon>Agaricomycetidae</taxon>
        <taxon>Agaricales</taxon>
        <taxon>Pleurotineae</taxon>
        <taxon>Pleurotaceae</taxon>
        <taxon>Pleurotus</taxon>
    </lineage>
</organism>
<evidence type="ECO:0008006" key="3">
    <source>
        <dbReference type="Google" id="ProtNLM"/>
    </source>
</evidence>
<accession>A0A9P6D8D2</accession>
<dbReference type="OrthoDB" id="3211671at2759"/>
<dbReference type="EMBL" id="MU154565">
    <property type="protein sequence ID" value="KAF9495082.1"/>
    <property type="molecule type" value="Genomic_DNA"/>
</dbReference>
<reference evidence="1" key="1">
    <citation type="submission" date="2020-11" db="EMBL/GenBank/DDBJ databases">
        <authorList>
            <consortium name="DOE Joint Genome Institute"/>
            <person name="Ahrendt S."/>
            <person name="Riley R."/>
            <person name="Andreopoulos W."/>
            <person name="Labutti K."/>
            <person name="Pangilinan J."/>
            <person name="Ruiz-Duenas F.J."/>
            <person name="Barrasa J.M."/>
            <person name="Sanchez-Garcia M."/>
            <person name="Camarero S."/>
            <person name="Miyauchi S."/>
            <person name="Serrano A."/>
            <person name="Linde D."/>
            <person name="Babiker R."/>
            <person name="Drula E."/>
            <person name="Ayuso-Fernandez I."/>
            <person name="Pacheco R."/>
            <person name="Padilla G."/>
            <person name="Ferreira P."/>
            <person name="Barriuso J."/>
            <person name="Kellner H."/>
            <person name="Castanera R."/>
            <person name="Alfaro M."/>
            <person name="Ramirez L."/>
            <person name="Pisabarro A.G."/>
            <person name="Kuo A."/>
            <person name="Tritt A."/>
            <person name="Lipzen A."/>
            <person name="He G."/>
            <person name="Yan M."/>
            <person name="Ng V."/>
            <person name="Cullen D."/>
            <person name="Martin F."/>
            <person name="Rosso M.-N."/>
            <person name="Henrissat B."/>
            <person name="Hibbett D."/>
            <person name="Martinez A.T."/>
            <person name="Grigoriev I.V."/>
        </authorList>
    </citation>
    <scope>NUCLEOTIDE SEQUENCE</scope>
    <source>
        <strain evidence="1">ATCC 90797</strain>
    </source>
</reference>
<sequence length="129" mass="15004">FPQGLACKLIPKYMGLYRVLCDFRNNMFQIDLPLHLVTCSVHPFFHASLLQIHVPNDDCLFLGQLFEHIASSTTSYAKEWNVKEILSHSNAGQQALLEILWYTDDKTWLPFHKINHLEALQRYFKSLGI</sequence>
<feature type="non-terminal residue" evidence="1">
    <location>
        <position position="129"/>
    </location>
</feature>
<keyword evidence="2" id="KW-1185">Reference proteome</keyword>
<proteinExistence type="predicted"/>
<dbReference type="AlphaFoldDB" id="A0A9P6D8D2"/>
<gene>
    <name evidence="1" type="ORF">BDN71DRAFT_1355695</name>
</gene>
<dbReference type="Proteomes" id="UP000807025">
    <property type="component" value="Unassembled WGS sequence"/>
</dbReference>
<feature type="non-terminal residue" evidence="1">
    <location>
        <position position="1"/>
    </location>
</feature>
<name>A0A9P6D8D2_PLEER</name>
<comment type="caution">
    <text evidence="1">The sequence shown here is derived from an EMBL/GenBank/DDBJ whole genome shotgun (WGS) entry which is preliminary data.</text>
</comment>
<protein>
    <recommendedName>
        <fullName evidence="3">Chromo domain-containing protein</fullName>
    </recommendedName>
</protein>
<evidence type="ECO:0000313" key="2">
    <source>
        <dbReference type="Proteomes" id="UP000807025"/>
    </source>
</evidence>